<reference evidence="3" key="1">
    <citation type="journal article" date="2020" name="Stud. Mycol.">
        <title>101 Dothideomycetes genomes: a test case for predicting lifestyles and emergence of pathogens.</title>
        <authorList>
            <person name="Haridas S."/>
            <person name="Albert R."/>
            <person name="Binder M."/>
            <person name="Bloem J."/>
            <person name="Labutti K."/>
            <person name="Salamov A."/>
            <person name="Andreopoulos B."/>
            <person name="Baker S."/>
            <person name="Barry K."/>
            <person name="Bills G."/>
            <person name="Bluhm B."/>
            <person name="Cannon C."/>
            <person name="Castanera R."/>
            <person name="Culley D."/>
            <person name="Daum C."/>
            <person name="Ezra D."/>
            <person name="Gonzalez J."/>
            <person name="Henrissat B."/>
            <person name="Kuo A."/>
            <person name="Liang C."/>
            <person name="Lipzen A."/>
            <person name="Lutzoni F."/>
            <person name="Magnuson J."/>
            <person name="Mondo S."/>
            <person name="Nolan M."/>
            <person name="Ohm R."/>
            <person name="Pangilinan J."/>
            <person name="Park H.-J."/>
            <person name="Ramirez L."/>
            <person name="Alfaro M."/>
            <person name="Sun H."/>
            <person name="Tritt A."/>
            <person name="Yoshinaga Y."/>
            <person name="Zwiers L.-H."/>
            <person name="Turgeon B."/>
            <person name="Goodwin S."/>
            <person name="Spatafora J."/>
            <person name="Crous P."/>
            <person name="Grigoriev I."/>
        </authorList>
    </citation>
    <scope>NUCLEOTIDE SEQUENCE</scope>
    <source>
        <strain evidence="3">CBS 125425</strain>
    </source>
</reference>
<dbReference type="Gene3D" id="3.40.50.150">
    <property type="entry name" value="Vaccinia Virus protein VP39"/>
    <property type="match status" value="1"/>
</dbReference>
<keyword evidence="4" id="KW-1185">Reference proteome</keyword>
<keyword evidence="2" id="KW-0812">Transmembrane</keyword>
<evidence type="ECO:0000313" key="3">
    <source>
        <dbReference type="EMBL" id="KAF2731751.1"/>
    </source>
</evidence>
<proteinExistence type="predicted"/>
<feature type="region of interest" description="Disordered" evidence="1">
    <location>
        <begin position="1"/>
        <end position="65"/>
    </location>
</feature>
<sequence>MAKLPKPPKWVPKGPPAKTPPINPRPQPTASRQPTTSRTKPFAFSEEHERRQESLRSLPAGPSPAELAALRRTKRITFWGKTVPLTAMSLLALGLGMYVSMIWVSLSNGPSSEEIPEDVSDRFDTEADGYDEKVNTAEVMLGIRSKRKALTQMVHGHVLEVAAGTGRNIPYYPTKKCATVTMLDLSAPMLAIAKRKWGDTHKEYFSRVFFKQQSALDPITPPFDAQEGYDTVIQTMGICSTPEPVMLLQSLEAVTKEDGKILLLEHGKSYFGWLNKLLDQTAPAHANDHGCWWNRDVQEIVVESGLQVVNIKRYNFGTTWWIELKPRKGIRQRQRQVELQRAKAAVAETPVVQAARPWWSLWR</sequence>
<dbReference type="AlphaFoldDB" id="A0A9P4QVN1"/>
<name>A0A9P4QVN1_9PLEO</name>
<protein>
    <submittedName>
        <fullName evidence="3">S-adenosyl-L-methionine-dependent methyltransferase</fullName>
    </submittedName>
</protein>
<gene>
    <name evidence="3" type="ORF">EJ04DRAFT_514323</name>
</gene>
<dbReference type="OrthoDB" id="416496at2759"/>
<dbReference type="SUPFAM" id="SSF53335">
    <property type="entry name" value="S-adenosyl-L-methionine-dependent methyltransferases"/>
    <property type="match status" value="1"/>
</dbReference>
<evidence type="ECO:0000313" key="4">
    <source>
        <dbReference type="Proteomes" id="UP000799444"/>
    </source>
</evidence>
<evidence type="ECO:0000256" key="2">
    <source>
        <dbReference type="SAM" id="Phobius"/>
    </source>
</evidence>
<dbReference type="EMBL" id="ML996189">
    <property type="protein sequence ID" value="KAF2731751.1"/>
    <property type="molecule type" value="Genomic_DNA"/>
</dbReference>
<feature type="compositionally biased region" description="Pro residues" evidence="1">
    <location>
        <begin position="1"/>
        <end position="27"/>
    </location>
</feature>
<dbReference type="InterPro" id="IPR029063">
    <property type="entry name" value="SAM-dependent_MTases_sf"/>
</dbReference>
<accession>A0A9P4QVN1</accession>
<dbReference type="PANTHER" id="PTHR42912:SF83">
    <property type="entry name" value="METHYLTRANSFERASE TYPE 11 DOMAIN-CONTAINING PROTEIN"/>
    <property type="match status" value="1"/>
</dbReference>
<comment type="caution">
    <text evidence="3">The sequence shown here is derived from an EMBL/GenBank/DDBJ whole genome shotgun (WGS) entry which is preliminary data.</text>
</comment>
<feature type="transmembrane region" description="Helical" evidence="2">
    <location>
        <begin position="82"/>
        <end position="106"/>
    </location>
</feature>
<keyword evidence="3" id="KW-0489">Methyltransferase</keyword>
<keyword evidence="3" id="KW-0808">Transferase</keyword>
<dbReference type="Proteomes" id="UP000799444">
    <property type="component" value="Unassembled WGS sequence"/>
</dbReference>
<dbReference type="InterPro" id="IPR050508">
    <property type="entry name" value="Methyltransf_Superfamily"/>
</dbReference>
<keyword evidence="2" id="KW-0472">Membrane</keyword>
<dbReference type="PANTHER" id="PTHR42912">
    <property type="entry name" value="METHYLTRANSFERASE"/>
    <property type="match status" value="1"/>
</dbReference>
<evidence type="ECO:0000256" key="1">
    <source>
        <dbReference type="SAM" id="MobiDB-lite"/>
    </source>
</evidence>
<dbReference type="Pfam" id="PF13489">
    <property type="entry name" value="Methyltransf_23"/>
    <property type="match status" value="1"/>
</dbReference>
<dbReference type="GO" id="GO:0008168">
    <property type="term" value="F:methyltransferase activity"/>
    <property type="evidence" value="ECO:0007669"/>
    <property type="project" value="UniProtKB-KW"/>
</dbReference>
<organism evidence="3 4">
    <name type="scientific">Polyplosphaeria fusca</name>
    <dbReference type="NCBI Taxonomy" id="682080"/>
    <lineage>
        <taxon>Eukaryota</taxon>
        <taxon>Fungi</taxon>
        <taxon>Dikarya</taxon>
        <taxon>Ascomycota</taxon>
        <taxon>Pezizomycotina</taxon>
        <taxon>Dothideomycetes</taxon>
        <taxon>Pleosporomycetidae</taxon>
        <taxon>Pleosporales</taxon>
        <taxon>Tetraplosphaeriaceae</taxon>
        <taxon>Polyplosphaeria</taxon>
    </lineage>
</organism>
<dbReference type="GO" id="GO:0032259">
    <property type="term" value="P:methylation"/>
    <property type="evidence" value="ECO:0007669"/>
    <property type="project" value="UniProtKB-KW"/>
</dbReference>
<feature type="compositionally biased region" description="Polar residues" evidence="1">
    <location>
        <begin position="28"/>
        <end position="39"/>
    </location>
</feature>
<dbReference type="CDD" id="cd02440">
    <property type="entry name" value="AdoMet_MTases"/>
    <property type="match status" value="1"/>
</dbReference>
<keyword evidence="2" id="KW-1133">Transmembrane helix</keyword>
<feature type="compositionally biased region" description="Basic and acidic residues" evidence="1">
    <location>
        <begin position="45"/>
        <end position="54"/>
    </location>
</feature>